<dbReference type="Pfam" id="PF04134">
    <property type="entry name" value="DCC1-like"/>
    <property type="match status" value="1"/>
</dbReference>
<dbReference type="EMBL" id="SMLD01000012">
    <property type="protein sequence ID" value="TDE57758.1"/>
    <property type="molecule type" value="Genomic_DNA"/>
</dbReference>
<reference evidence="1 2" key="1">
    <citation type="submission" date="2019-03" db="EMBL/GenBank/DDBJ databases">
        <title>Draft genome sequences of novel Actinobacteria.</title>
        <authorList>
            <person name="Sahin N."/>
            <person name="Ay H."/>
            <person name="Saygin H."/>
        </authorList>
    </citation>
    <scope>NUCLEOTIDE SEQUENCE [LARGE SCALE GENOMIC DNA]</scope>
    <source>
        <strain evidence="1 2">6K102</strain>
    </source>
</reference>
<comment type="caution">
    <text evidence="1">The sequence shown here is derived from an EMBL/GenBank/DDBJ whole genome shotgun (WGS) entry which is preliminary data.</text>
</comment>
<protein>
    <submittedName>
        <fullName evidence="1">DUF393 domain-containing protein</fullName>
    </submittedName>
</protein>
<dbReference type="Proteomes" id="UP000295136">
    <property type="component" value="Unassembled WGS sequence"/>
</dbReference>
<dbReference type="AlphaFoldDB" id="A0A4R5FUJ5"/>
<proteinExistence type="predicted"/>
<sequence>MIARYLMGAVLVFDGDCGFCTKCIEIVRRHMRIRARITPWQSADLAGLGVTRERAQYELLWICERGVYGGAQAVAKLLIDAGPPWSLLGLTLRLPPMRWAAHALYRLVADNRYRLPGAGSACALPPERLHSDE</sequence>
<keyword evidence="2" id="KW-1185">Reference proteome</keyword>
<organism evidence="1 2">
    <name type="scientific">Nonomuraea mesophila</name>
    <dbReference type="NCBI Taxonomy" id="2530382"/>
    <lineage>
        <taxon>Bacteria</taxon>
        <taxon>Bacillati</taxon>
        <taxon>Actinomycetota</taxon>
        <taxon>Actinomycetes</taxon>
        <taxon>Streptosporangiales</taxon>
        <taxon>Streptosporangiaceae</taxon>
        <taxon>Nonomuraea</taxon>
    </lineage>
</organism>
<evidence type="ECO:0000313" key="2">
    <source>
        <dbReference type="Proteomes" id="UP000295136"/>
    </source>
</evidence>
<gene>
    <name evidence="1" type="ORF">E1295_07300</name>
</gene>
<dbReference type="GO" id="GO:0015035">
    <property type="term" value="F:protein-disulfide reductase activity"/>
    <property type="evidence" value="ECO:0007669"/>
    <property type="project" value="InterPro"/>
</dbReference>
<dbReference type="InterPro" id="IPR007263">
    <property type="entry name" value="DCC1-like"/>
</dbReference>
<evidence type="ECO:0000313" key="1">
    <source>
        <dbReference type="EMBL" id="TDE57758.1"/>
    </source>
</evidence>
<accession>A0A4R5FUJ5</accession>
<name>A0A4R5FUJ5_9ACTN</name>